<reference evidence="2" key="1">
    <citation type="submission" date="2025-08" db="UniProtKB">
        <authorList>
            <consortium name="RefSeq"/>
        </authorList>
    </citation>
    <scope>IDENTIFICATION</scope>
</reference>
<gene>
    <name evidence="2" type="primary">LOC101640637</name>
</gene>
<accession>A0ABM0J5K6</accession>
<protein>
    <submittedName>
        <fullName evidence="2">IQ domain-containing protein F5-like</fullName>
    </submittedName>
</protein>
<proteinExistence type="predicted"/>
<dbReference type="InterPro" id="IPR039887">
    <property type="entry name" value="IQCF"/>
</dbReference>
<evidence type="ECO:0000313" key="2">
    <source>
        <dbReference type="RefSeq" id="XP_004715309.1"/>
    </source>
</evidence>
<keyword evidence="1" id="KW-1185">Reference proteome</keyword>
<evidence type="ECO:0000313" key="1">
    <source>
        <dbReference type="Proteomes" id="UP000694863"/>
    </source>
</evidence>
<dbReference type="PROSITE" id="PS50096">
    <property type="entry name" value="IQ"/>
    <property type="match status" value="2"/>
</dbReference>
<dbReference type="InterPro" id="IPR000048">
    <property type="entry name" value="IQ_motif_EF-hand-BS"/>
</dbReference>
<name>A0ABM0J5K6_ECHTE</name>
<dbReference type="Gene3D" id="1.20.5.190">
    <property type="match status" value="2"/>
</dbReference>
<dbReference type="GeneID" id="101640637"/>
<dbReference type="PANTHER" id="PTHR21633">
    <property type="entry name" value="IQ MOTIF CONTAINING F"/>
    <property type="match status" value="1"/>
</dbReference>
<dbReference type="SMART" id="SM00015">
    <property type="entry name" value="IQ"/>
    <property type="match status" value="2"/>
</dbReference>
<dbReference type="PANTHER" id="PTHR21633:SF10">
    <property type="entry name" value="IQ MOTIF CONTAINING F4"/>
    <property type="match status" value="1"/>
</dbReference>
<dbReference type="RefSeq" id="XP_004715309.1">
    <property type="nucleotide sequence ID" value="XM_004715252.1"/>
</dbReference>
<organism evidence="1 2">
    <name type="scientific">Echinops telfairi</name>
    <name type="common">Lesser hedgehog tenrec</name>
    <dbReference type="NCBI Taxonomy" id="9371"/>
    <lineage>
        <taxon>Eukaryota</taxon>
        <taxon>Metazoa</taxon>
        <taxon>Chordata</taxon>
        <taxon>Craniata</taxon>
        <taxon>Vertebrata</taxon>
        <taxon>Euteleostomi</taxon>
        <taxon>Mammalia</taxon>
        <taxon>Eutheria</taxon>
        <taxon>Afrotheria</taxon>
        <taxon>Tenrecidae</taxon>
        <taxon>Tenrecinae</taxon>
        <taxon>Echinops</taxon>
    </lineage>
</organism>
<dbReference type="Pfam" id="PF00612">
    <property type="entry name" value="IQ"/>
    <property type="match status" value="2"/>
</dbReference>
<dbReference type="Proteomes" id="UP000694863">
    <property type="component" value="Unplaced"/>
</dbReference>
<sequence length="181" mass="21724">MGIQFCKDGQLVQIVIEEIEETTYIVLKEEEPAPQSVEKDPTDNVEAIVKVQAWWRGTLVRRTLLHAALQAWIIQGWWRQHRARLQAKRRQAALDHYARIEWAAVRVQSWFRMWWVRRRYCRLLNSVCVIQTYWRWRNCHARGFVQGCYELTATQLQVEVEILFGSLICRMRDRIPFPIKD</sequence>